<dbReference type="Gene3D" id="3.40.50.1820">
    <property type="entry name" value="alpha/beta hydrolase"/>
    <property type="match status" value="2"/>
</dbReference>
<evidence type="ECO:0000256" key="3">
    <source>
        <dbReference type="ARBA" id="ARBA00022801"/>
    </source>
</evidence>
<proteinExistence type="inferred from homology"/>
<organism evidence="7 8">
    <name type="scientific">Folsomia candida</name>
    <name type="common">Springtail</name>
    <dbReference type="NCBI Taxonomy" id="158441"/>
    <lineage>
        <taxon>Eukaryota</taxon>
        <taxon>Metazoa</taxon>
        <taxon>Ecdysozoa</taxon>
        <taxon>Arthropoda</taxon>
        <taxon>Hexapoda</taxon>
        <taxon>Collembola</taxon>
        <taxon>Entomobryomorpha</taxon>
        <taxon>Isotomoidea</taxon>
        <taxon>Isotomidae</taxon>
        <taxon>Proisotominae</taxon>
        <taxon>Folsomia</taxon>
    </lineage>
</organism>
<dbReference type="PANTHER" id="PTHR43142">
    <property type="entry name" value="CARBOXYLIC ESTER HYDROLASE"/>
    <property type="match status" value="1"/>
</dbReference>
<dbReference type="PROSITE" id="PS00122">
    <property type="entry name" value="CARBOXYLESTERASE_B_1"/>
    <property type="match status" value="2"/>
</dbReference>
<reference evidence="7 8" key="1">
    <citation type="submission" date="2015-12" db="EMBL/GenBank/DDBJ databases">
        <title>The genome of Folsomia candida.</title>
        <authorList>
            <person name="Faddeeva A."/>
            <person name="Derks M.F."/>
            <person name="Anvar Y."/>
            <person name="Smit S."/>
            <person name="Van Straalen N."/>
            <person name="Roelofs D."/>
        </authorList>
    </citation>
    <scope>NUCLEOTIDE SEQUENCE [LARGE SCALE GENOMIC DNA]</scope>
    <source>
        <strain evidence="7 8">VU population</strain>
        <tissue evidence="7">Whole body</tissue>
    </source>
</reference>
<keyword evidence="2" id="KW-0719">Serine esterase</keyword>
<feature type="transmembrane region" description="Helical" evidence="5">
    <location>
        <begin position="12"/>
        <end position="29"/>
    </location>
</feature>
<dbReference type="InterPro" id="IPR029058">
    <property type="entry name" value="AB_hydrolase_fold"/>
</dbReference>
<keyword evidence="5" id="KW-0472">Membrane</keyword>
<feature type="domain" description="Carboxylesterase type B" evidence="6">
    <location>
        <begin position="681"/>
        <end position="1191"/>
    </location>
</feature>
<dbReference type="InterPro" id="IPR002018">
    <property type="entry name" value="CarbesteraseB"/>
</dbReference>
<evidence type="ECO:0000313" key="7">
    <source>
        <dbReference type="EMBL" id="OXA60846.1"/>
    </source>
</evidence>
<accession>A0A226EW42</accession>
<evidence type="ECO:0000313" key="8">
    <source>
        <dbReference type="Proteomes" id="UP000198287"/>
    </source>
</evidence>
<keyword evidence="4" id="KW-0325">Glycoprotein</keyword>
<keyword evidence="3" id="KW-0378">Hydrolase</keyword>
<dbReference type="EMBL" id="LNIX01000002">
    <property type="protein sequence ID" value="OXA60846.1"/>
    <property type="molecule type" value="Genomic_DNA"/>
</dbReference>
<protein>
    <submittedName>
        <fullName evidence="7">Esterase E4</fullName>
    </submittedName>
</protein>
<comment type="caution">
    <text evidence="7">The sequence shown here is derived from an EMBL/GenBank/DDBJ whole genome shotgun (WGS) entry which is preliminary data.</text>
</comment>
<gene>
    <name evidence="7" type="ORF">Fcan01_05709</name>
</gene>
<dbReference type="PANTHER" id="PTHR43142:SF1">
    <property type="entry name" value="CARBOXYLIC ESTER HYDROLASE"/>
    <property type="match status" value="1"/>
</dbReference>
<evidence type="ECO:0000256" key="1">
    <source>
        <dbReference type="ARBA" id="ARBA00005964"/>
    </source>
</evidence>
<feature type="domain" description="Carboxylesterase type B" evidence="6">
    <location>
        <begin position="66"/>
        <end position="618"/>
    </location>
</feature>
<sequence length="1200" mass="135400">MPSSCNNYRKISFWVCVTVVVVAVFVPLAKKLANDHFHELSVMNGTTNPSTWYYLISTLRIYHSYSPIVNTTLGQIRGVISVSRNGRAFLEFRGIPYAKPPVNDLRFEPPVPPVPWKGLLTANNNGQPCLQFDAMMMGEVLGNEDCLKCHVFTPNVKPKTLMPVLAYIHGGGFTGGEAGIFNPKYIMDNDVVVVTFNYRLASLGFLNTGDELIRGNMGLKDQNMALRFIKNNIKEFGGDNTKITLMGESAGGASVHYHLISPLSRGLFQRAIVQSGNLGSPWSFTRNPQHQAIRFGKLLNCPVENTTVLVNCLKKMNPRDIVKPHVDIMSPVHKQDDFFTGSIEAIQRQDTFLGENPYLMLQRGDFAHVPVMFGVNSGDGALKTARLEAYSEILDELETKWNEHIPILLHYDPNKTGVSDKLRDYYFLKSKEDGNKIWANPAEDLLNLTKMLGAGLFFEGTSRVAKFHAKFAPTYLYYYSYISESVPSAYPLIKAAMPKRWWDHWGINIAQGLATYYANKLMWRSSKDPKRFGACHADDVMQVFSMNSILDIKSISSDYPFSTEFVKTIVQFVSQESDLTFNNVSWPSINLSDLRLKYMELNQTGGMIDEPFTKDIQFILFKFEIHLSLIIVIRNEMHSKWTVLGYWKENKSTTMAAILSLATYLYNSVLTNPSLFGAVDGPVVYLSTGGVRGVYEKSRDGNIFASFYGLRFAKPPINELRFEPPQAAEPWSGIRNAQDHHPECLQIEAMVTGRIKGVEDCLKLNVFTPNLAEKSNKLLPLRKVMVFFHGGLYISGGATMYGPKYFMDNDVVLVVPQYRLGALGFLSTGDNTVSGNMGLKDQNLALKWVKENIKSFGGDPTQVTLFGNSAGGSSVHFHMLSPYSKGLFHKGISESGTAIQIWTLSKRPKEQAKRLATQLNCPTHSVSDMIDCLRKLDASSLVKVHLATMSPIRDNTDLFVPTIDKDFIPDDPMKLLKLGRFHAVPWLTGVNLGEGLLNTGRILADEYIYKNLNKNWNAWMPLMLDYDKNRLEISEKIKQYYFGRFAGKYYAEDIRNITRDFSFFSLFKAVMPRDGDIIAPEVKIAVEIAKDFAKDLLKKLAKKSPDDLFPCHSDELPLLFNMHRAIEVTKKSHDYKMSKFLVKAWTDFAKLEDGSMYSYQNIPWEPVNNSTSGVKYMVLNIHGKIIENPFSDIIKFWDAV</sequence>
<evidence type="ECO:0000256" key="4">
    <source>
        <dbReference type="ARBA" id="ARBA00023180"/>
    </source>
</evidence>
<dbReference type="SUPFAM" id="SSF53474">
    <property type="entry name" value="alpha/beta-Hydrolases"/>
    <property type="match status" value="2"/>
</dbReference>
<dbReference type="GO" id="GO:0052689">
    <property type="term" value="F:carboxylic ester hydrolase activity"/>
    <property type="evidence" value="ECO:0007669"/>
    <property type="project" value="UniProtKB-KW"/>
</dbReference>
<dbReference type="OrthoDB" id="408631at2759"/>
<evidence type="ECO:0000256" key="5">
    <source>
        <dbReference type="SAM" id="Phobius"/>
    </source>
</evidence>
<keyword evidence="8" id="KW-1185">Reference proteome</keyword>
<name>A0A226EW42_FOLCA</name>
<dbReference type="InterPro" id="IPR019826">
    <property type="entry name" value="Carboxylesterase_B_AS"/>
</dbReference>
<dbReference type="OMA" id="PFSENTW"/>
<dbReference type="Pfam" id="PF00135">
    <property type="entry name" value="COesterase"/>
    <property type="match status" value="2"/>
</dbReference>
<dbReference type="Proteomes" id="UP000198287">
    <property type="component" value="Unassembled WGS sequence"/>
</dbReference>
<keyword evidence="5" id="KW-1133">Transmembrane helix</keyword>
<evidence type="ECO:0000259" key="6">
    <source>
        <dbReference type="Pfam" id="PF00135"/>
    </source>
</evidence>
<dbReference type="AlphaFoldDB" id="A0A226EW42"/>
<keyword evidence="5" id="KW-0812">Transmembrane</keyword>
<comment type="similarity">
    <text evidence="1">Belongs to the type-B carboxylesterase/lipase family.</text>
</comment>
<evidence type="ECO:0000256" key="2">
    <source>
        <dbReference type="ARBA" id="ARBA00022487"/>
    </source>
</evidence>